<comment type="subcellular location">
    <subcellularLocation>
        <location evidence="7">Cytoplasm</location>
    </subcellularLocation>
</comment>
<dbReference type="STRING" id="1802207.A3D44_00235"/>
<feature type="binding site" evidence="7">
    <location>
        <position position="109"/>
    </location>
    <ligand>
        <name>Zn(2+)</name>
        <dbReference type="ChEBI" id="CHEBI:29105"/>
        <note>catalytic</note>
    </ligand>
</feature>
<keyword evidence="2 7" id="KW-0540">Nuclease</keyword>
<dbReference type="GO" id="GO:0006364">
    <property type="term" value="P:rRNA processing"/>
    <property type="evidence" value="ECO:0007669"/>
    <property type="project" value="UniProtKB-UniRule"/>
</dbReference>
<evidence type="ECO:0000313" key="9">
    <source>
        <dbReference type="Proteomes" id="UP000178820"/>
    </source>
</evidence>
<comment type="similarity">
    <text evidence="1 7">Belongs to the endoribonuclease YbeY family.</text>
</comment>
<evidence type="ECO:0000256" key="5">
    <source>
        <dbReference type="ARBA" id="ARBA00022801"/>
    </source>
</evidence>
<dbReference type="NCBIfam" id="TIGR00043">
    <property type="entry name" value="rRNA maturation RNase YbeY"/>
    <property type="match status" value="1"/>
</dbReference>
<accession>A0A1G2I3J0</accession>
<organism evidence="8 9">
    <name type="scientific">Candidatus Staskawiczbacteria bacterium RIFCSPHIGHO2_02_FULL_42_22</name>
    <dbReference type="NCBI Taxonomy" id="1802207"/>
    <lineage>
        <taxon>Bacteria</taxon>
        <taxon>Candidatus Staskawicziibacteriota</taxon>
    </lineage>
</organism>
<reference evidence="8 9" key="1">
    <citation type="journal article" date="2016" name="Nat. Commun.">
        <title>Thousands of microbial genomes shed light on interconnected biogeochemical processes in an aquifer system.</title>
        <authorList>
            <person name="Anantharaman K."/>
            <person name="Brown C.T."/>
            <person name="Hug L.A."/>
            <person name="Sharon I."/>
            <person name="Castelle C.J."/>
            <person name="Probst A.J."/>
            <person name="Thomas B.C."/>
            <person name="Singh A."/>
            <person name="Wilkins M.J."/>
            <person name="Karaoz U."/>
            <person name="Brodie E.L."/>
            <person name="Williams K.H."/>
            <person name="Hubbard S.S."/>
            <person name="Banfield J.F."/>
        </authorList>
    </citation>
    <scope>NUCLEOTIDE SEQUENCE [LARGE SCALE GENOMIC DNA]</scope>
</reference>
<sequence>MIEVNNLTNFAVDKTFFKGVAKKVLKGENKGMENISIAFVSPNEIQLLNKKYRKKDKPTDVLSFEGVTNFKGECAEVILCPHVIRENTRTSKLPLKKEVAKMLIHGILHVLGYDHERGGKEVERMEEKEKYYFKKI</sequence>
<evidence type="ECO:0000313" key="8">
    <source>
        <dbReference type="EMBL" id="OGZ68980.1"/>
    </source>
</evidence>
<comment type="cofactor">
    <cofactor evidence="7">
        <name>Zn(2+)</name>
        <dbReference type="ChEBI" id="CHEBI:29105"/>
    </cofactor>
    <text evidence="7">Binds 1 zinc ion.</text>
</comment>
<evidence type="ECO:0000256" key="1">
    <source>
        <dbReference type="ARBA" id="ARBA00010875"/>
    </source>
</evidence>
<evidence type="ECO:0000256" key="6">
    <source>
        <dbReference type="ARBA" id="ARBA00022833"/>
    </source>
</evidence>
<protein>
    <recommendedName>
        <fullName evidence="7">Endoribonuclease YbeY</fullName>
        <ecNumber evidence="7">3.1.-.-</ecNumber>
    </recommendedName>
</protein>
<dbReference type="InterPro" id="IPR023091">
    <property type="entry name" value="MetalPrtase_cat_dom_sf_prd"/>
</dbReference>
<evidence type="ECO:0000256" key="2">
    <source>
        <dbReference type="ARBA" id="ARBA00022722"/>
    </source>
</evidence>
<evidence type="ECO:0000256" key="3">
    <source>
        <dbReference type="ARBA" id="ARBA00022723"/>
    </source>
</evidence>
<dbReference type="GO" id="GO:0005737">
    <property type="term" value="C:cytoplasm"/>
    <property type="evidence" value="ECO:0007669"/>
    <property type="project" value="UniProtKB-SubCell"/>
</dbReference>
<keyword evidence="4 7" id="KW-0255">Endonuclease</keyword>
<keyword evidence="7" id="KW-0963">Cytoplasm</keyword>
<evidence type="ECO:0000256" key="4">
    <source>
        <dbReference type="ARBA" id="ARBA00022759"/>
    </source>
</evidence>
<keyword evidence="3 7" id="KW-0479">Metal-binding</keyword>
<dbReference type="PANTHER" id="PTHR46986">
    <property type="entry name" value="ENDORIBONUCLEASE YBEY, CHLOROPLASTIC"/>
    <property type="match status" value="1"/>
</dbReference>
<feature type="binding site" evidence="7">
    <location>
        <position position="105"/>
    </location>
    <ligand>
        <name>Zn(2+)</name>
        <dbReference type="ChEBI" id="CHEBI:29105"/>
        <note>catalytic</note>
    </ligand>
</feature>
<comment type="caution">
    <text evidence="8">The sequence shown here is derived from an EMBL/GenBank/DDBJ whole genome shotgun (WGS) entry which is preliminary data.</text>
</comment>
<dbReference type="GO" id="GO:0008270">
    <property type="term" value="F:zinc ion binding"/>
    <property type="evidence" value="ECO:0007669"/>
    <property type="project" value="UniProtKB-UniRule"/>
</dbReference>
<evidence type="ECO:0000256" key="7">
    <source>
        <dbReference type="HAMAP-Rule" id="MF_00009"/>
    </source>
</evidence>
<name>A0A1G2I3J0_9BACT</name>
<dbReference type="EC" id="3.1.-.-" evidence="7"/>
<dbReference type="PANTHER" id="PTHR46986:SF1">
    <property type="entry name" value="ENDORIBONUCLEASE YBEY, CHLOROPLASTIC"/>
    <property type="match status" value="1"/>
</dbReference>
<proteinExistence type="inferred from homology"/>
<dbReference type="EMBL" id="MHOT01000016">
    <property type="protein sequence ID" value="OGZ68980.1"/>
    <property type="molecule type" value="Genomic_DNA"/>
</dbReference>
<feature type="binding site" evidence="7">
    <location>
        <position position="115"/>
    </location>
    <ligand>
        <name>Zn(2+)</name>
        <dbReference type="ChEBI" id="CHEBI:29105"/>
        <note>catalytic</note>
    </ligand>
</feature>
<dbReference type="GO" id="GO:0004222">
    <property type="term" value="F:metalloendopeptidase activity"/>
    <property type="evidence" value="ECO:0007669"/>
    <property type="project" value="InterPro"/>
</dbReference>
<dbReference type="Proteomes" id="UP000178820">
    <property type="component" value="Unassembled WGS sequence"/>
</dbReference>
<dbReference type="SUPFAM" id="SSF55486">
    <property type="entry name" value="Metalloproteases ('zincins'), catalytic domain"/>
    <property type="match status" value="1"/>
</dbReference>
<keyword evidence="5 7" id="KW-0378">Hydrolase</keyword>
<dbReference type="HAMAP" id="MF_00009">
    <property type="entry name" value="Endoribonucl_YbeY"/>
    <property type="match status" value="1"/>
</dbReference>
<keyword evidence="7" id="KW-0698">rRNA processing</keyword>
<dbReference type="Pfam" id="PF02130">
    <property type="entry name" value="YbeY"/>
    <property type="match status" value="1"/>
</dbReference>
<comment type="function">
    <text evidence="7">Single strand-specific metallo-endoribonuclease involved in late-stage 70S ribosome quality control and in maturation of the 3' terminus of the 16S rRNA.</text>
</comment>
<dbReference type="InterPro" id="IPR002036">
    <property type="entry name" value="YbeY"/>
</dbReference>
<keyword evidence="6 7" id="KW-0862">Zinc</keyword>
<keyword evidence="7" id="KW-0690">Ribosome biogenesis</keyword>
<dbReference type="AlphaFoldDB" id="A0A1G2I3J0"/>
<gene>
    <name evidence="7" type="primary">ybeY</name>
    <name evidence="8" type="ORF">A3D44_00235</name>
</gene>
<dbReference type="Gene3D" id="3.40.390.30">
    <property type="entry name" value="Metalloproteases ('zincins'), catalytic domain"/>
    <property type="match status" value="1"/>
</dbReference>
<dbReference type="GO" id="GO:0004521">
    <property type="term" value="F:RNA endonuclease activity"/>
    <property type="evidence" value="ECO:0007669"/>
    <property type="project" value="UniProtKB-UniRule"/>
</dbReference>